<proteinExistence type="inferred from homology"/>
<protein>
    <submittedName>
        <fullName evidence="3">Outer membrane chaperone Skp (OmpH)</fullName>
    </submittedName>
</protein>
<accession>T0ZWH6</accession>
<evidence type="ECO:0000256" key="1">
    <source>
        <dbReference type="ARBA" id="ARBA00009091"/>
    </source>
</evidence>
<evidence type="ECO:0000256" key="2">
    <source>
        <dbReference type="ARBA" id="ARBA00022729"/>
    </source>
</evidence>
<evidence type="ECO:0000313" key="3">
    <source>
        <dbReference type="EMBL" id="EQD34285.1"/>
    </source>
</evidence>
<comment type="similarity">
    <text evidence="1">Belongs to the Skp family.</text>
</comment>
<dbReference type="SUPFAM" id="SSF111384">
    <property type="entry name" value="OmpH-like"/>
    <property type="match status" value="1"/>
</dbReference>
<sequence>MLCDFFASLRRFRYDSGASHLTTDTRDLMTQDSIKCLIQRGASGLGLILIGCIGFAGPVAGATTLRLGYVNIGVLLREMPQSKAAELKLNHELAAQKQRLAKRLAAIQAMRHKLHNPADRLSLLKRMEDQQRLNTLQNSYRMSEEQYSEDFNLARNQALANLQRLAIHAIHAYALQHHYTLVLGNDVFFADPSLNITSGVLAHLKTLDKVHNGSATHTR</sequence>
<dbReference type="PANTHER" id="PTHR35089">
    <property type="entry name" value="CHAPERONE PROTEIN SKP"/>
    <property type="match status" value="1"/>
</dbReference>
<dbReference type="GO" id="GO:0050821">
    <property type="term" value="P:protein stabilization"/>
    <property type="evidence" value="ECO:0007669"/>
    <property type="project" value="TreeGrafter"/>
</dbReference>
<dbReference type="InterPro" id="IPR005632">
    <property type="entry name" value="Chaperone_Skp"/>
</dbReference>
<organism evidence="3">
    <name type="scientific">mine drainage metagenome</name>
    <dbReference type="NCBI Taxonomy" id="410659"/>
    <lineage>
        <taxon>unclassified sequences</taxon>
        <taxon>metagenomes</taxon>
        <taxon>ecological metagenomes</taxon>
    </lineage>
</organism>
<dbReference type="Gene3D" id="3.30.910.20">
    <property type="entry name" value="Skp domain"/>
    <property type="match status" value="1"/>
</dbReference>
<gene>
    <name evidence="3" type="ORF">B1B_17280</name>
</gene>
<dbReference type="PANTHER" id="PTHR35089:SF1">
    <property type="entry name" value="CHAPERONE PROTEIN SKP"/>
    <property type="match status" value="1"/>
</dbReference>
<dbReference type="AlphaFoldDB" id="T0ZWH6"/>
<dbReference type="InterPro" id="IPR024930">
    <property type="entry name" value="Skp_dom_sf"/>
</dbReference>
<dbReference type="GO" id="GO:0005829">
    <property type="term" value="C:cytosol"/>
    <property type="evidence" value="ECO:0007669"/>
    <property type="project" value="TreeGrafter"/>
</dbReference>
<dbReference type="EMBL" id="AUZY01011541">
    <property type="protein sequence ID" value="EQD34285.1"/>
    <property type="molecule type" value="Genomic_DNA"/>
</dbReference>
<keyword evidence="2" id="KW-0732">Signal</keyword>
<name>T0ZWH6_9ZZZZ</name>
<reference evidence="3" key="1">
    <citation type="submission" date="2013-08" db="EMBL/GenBank/DDBJ databases">
        <authorList>
            <person name="Mendez C."/>
            <person name="Richter M."/>
            <person name="Ferrer M."/>
            <person name="Sanchez J."/>
        </authorList>
    </citation>
    <scope>NUCLEOTIDE SEQUENCE</scope>
</reference>
<dbReference type="Pfam" id="PF03938">
    <property type="entry name" value="OmpH"/>
    <property type="match status" value="1"/>
</dbReference>
<reference evidence="3" key="2">
    <citation type="journal article" date="2014" name="ISME J.">
        <title>Microbial stratification in low pH oxic and suboxic macroscopic growths along an acid mine drainage.</title>
        <authorList>
            <person name="Mendez-Garcia C."/>
            <person name="Mesa V."/>
            <person name="Sprenger R.R."/>
            <person name="Richter M."/>
            <person name="Diez M.S."/>
            <person name="Solano J."/>
            <person name="Bargiela R."/>
            <person name="Golyshina O.V."/>
            <person name="Manteca A."/>
            <person name="Ramos J.L."/>
            <person name="Gallego J.R."/>
            <person name="Llorente I."/>
            <person name="Martins Dos Santos V.A."/>
            <person name="Jensen O.N."/>
            <person name="Pelaez A.I."/>
            <person name="Sanchez J."/>
            <person name="Ferrer M."/>
        </authorList>
    </citation>
    <scope>NUCLEOTIDE SEQUENCE</scope>
</reference>
<dbReference type="SMART" id="SM00935">
    <property type="entry name" value="OmpH"/>
    <property type="match status" value="1"/>
</dbReference>
<comment type="caution">
    <text evidence="3">The sequence shown here is derived from an EMBL/GenBank/DDBJ whole genome shotgun (WGS) entry which is preliminary data.</text>
</comment>
<dbReference type="GO" id="GO:0051082">
    <property type="term" value="F:unfolded protein binding"/>
    <property type="evidence" value="ECO:0007669"/>
    <property type="project" value="InterPro"/>
</dbReference>